<dbReference type="InterPro" id="IPR036909">
    <property type="entry name" value="Cyt_c-like_dom_sf"/>
</dbReference>
<dbReference type="EMBL" id="CP001751">
    <property type="protein sequence ID" value="ADE38494.1"/>
    <property type="molecule type" value="Genomic_DNA"/>
</dbReference>
<keyword evidence="9" id="KW-1185">Reference proteome</keyword>
<evidence type="ECO:0000259" key="7">
    <source>
        <dbReference type="PROSITE" id="PS51007"/>
    </source>
</evidence>
<evidence type="ECO:0000256" key="6">
    <source>
        <dbReference type="PROSITE-ProRule" id="PRU00433"/>
    </source>
</evidence>
<dbReference type="eggNOG" id="COG1858">
    <property type="taxonomic scope" value="Bacteria"/>
</dbReference>
<keyword evidence="8" id="KW-0575">Peroxidase</keyword>
<protein>
    <submittedName>
        <fullName evidence="8">Di-heme cytochrome c peroxidase</fullName>
        <ecNumber evidence="8">1.11.1.5</ecNumber>
    </submittedName>
</protein>
<comment type="subcellular location">
    <subcellularLocation>
        <location evidence="1">Cell envelope</location>
    </subcellularLocation>
</comment>
<dbReference type="Gene3D" id="1.10.760.10">
    <property type="entry name" value="Cytochrome c-like domain"/>
    <property type="match status" value="2"/>
</dbReference>
<organism evidence="8 9">
    <name type="scientific">Puniceispirillum marinum (strain IMCC1322)</name>
    <dbReference type="NCBI Taxonomy" id="488538"/>
    <lineage>
        <taxon>Bacteria</taxon>
        <taxon>Pseudomonadati</taxon>
        <taxon>Pseudomonadota</taxon>
        <taxon>Alphaproteobacteria</taxon>
        <taxon>Candidatus Puniceispirillales</taxon>
        <taxon>Candidatus Puniceispirillaceae</taxon>
        <taxon>Candidatus Puniceispirillum</taxon>
    </lineage>
</organism>
<name>D5BPZ6_PUNMI</name>
<dbReference type="KEGG" id="apb:SAR116_0251"/>
<dbReference type="GO" id="GO:0009055">
    <property type="term" value="F:electron transfer activity"/>
    <property type="evidence" value="ECO:0007669"/>
    <property type="project" value="InterPro"/>
</dbReference>
<evidence type="ECO:0000256" key="5">
    <source>
        <dbReference type="ARBA" id="ARBA00023004"/>
    </source>
</evidence>
<dbReference type="PROSITE" id="PS51007">
    <property type="entry name" value="CYTC"/>
    <property type="match status" value="1"/>
</dbReference>
<accession>D5BPZ6</accession>
<keyword evidence="5 6" id="KW-0408">Iron</keyword>
<dbReference type="GO" id="GO:0004130">
    <property type="term" value="F:cytochrome-c peroxidase activity"/>
    <property type="evidence" value="ECO:0007669"/>
    <property type="project" value="UniProtKB-EC"/>
</dbReference>
<dbReference type="HOGENOM" id="CLU_034652_5_0_5"/>
<dbReference type="AlphaFoldDB" id="D5BPZ6"/>
<evidence type="ECO:0000313" key="8">
    <source>
        <dbReference type="EMBL" id="ADE38494.1"/>
    </source>
</evidence>
<keyword evidence="3 6" id="KW-0479">Metal-binding</keyword>
<dbReference type="STRING" id="488538.SAR116_0251"/>
<dbReference type="SUPFAM" id="SSF46626">
    <property type="entry name" value="Cytochrome c"/>
    <property type="match status" value="2"/>
</dbReference>
<dbReference type="PANTHER" id="PTHR30600">
    <property type="entry name" value="CYTOCHROME C PEROXIDASE-RELATED"/>
    <property type="match status" value="1"/>
</dbReference>
<feature type="domain" description="Cytochrome c" evidence="7">
    <location>
        <begin position="401"/>
        <end position="565"/>
    </location>
</feature>
<keyword evidence="2 6" id="KW-0349">Heme</keyword>
<dbReference type="InterPro" id="IPR004852">
    <property type="entry name" value="Di-haem_cyt_c_peroxidsae"/>
</dbReference>
<dbReference type="InterPro" id="IPR009056">
    <property type="entry name" value="Cyt_c-like_dom"/>
</dbReference>
<reference evidence="8 9" key="1">
    <citation type="journal article" date="2010" name="J. Bacteriol.">
        <title>Complete genome sequence of "Candidatus Puniceispirillum marinum" IMCC1322, a representative of the SAR116 clade in the Alphaproteobacteria.</title>
        <authorList>
            <person name="Oh H.M."/>
            <person name="Kwon K.K."/>
            <person name="Kang I."/>
            <person name="Kang S.G."/>
            <person name="Lee J.H."/>
            <person name="Kim S.J."/>
            <person name="Cho J.C."/>
        </authorList>
    </citation>
    <scope>NUCLEOTIDE SEQUENCE [LARGE SCALE GENOMIC DNA]</scope>
    <source>
        <strain evidence="8 9">IMCC1322</strain>
    </source>
</reference>
<keyword evidence="4 8" id="KW-0560">Oxidoreductase</keyword>
<evidence type="ECO:0000256" key="3">
    <source>
        <dbReference type="ARBA" id="ARBA00022723"/>
    </source>
</evidence>
<dbReference type="GO" id="GO:0046872">
    <property type="term" value="F:metal ion binding"/>
    <property type="evidence" value="ECO:0007669"/>
    <property type="project" value="UniProtKB-KW"/>
</dbReference>
<proteinExistence type="predicted"/>
<dbReference type="InterPro" id="IPR051395">
    <property type="entry name" value="Cytochrome_c_Peroxidase/MauG"/>
</dbReference>
<evidence type="ECO:0000313" key="9">
    <source>
        <dbReference type="Proteomes" id="UP000007460"/>
    </source>
</evidence>
<evidence type="ECO:0000256" key="4">
    <source>
        <dbReference type="ARBA" id="ARBA00023002"/>
    </source>
</evidence>
<dbReference type="GO" id="GO:0030313">
    <property type="term" value="C:cell envelope"/>
    <property type="evidence" value="ECO:0007669"/>
    <property type="project" value="UniProtKB-SubCell"/>
</dbReference>
<gene>
    <name evidence="8" type="ordered locus">SAR116_0251</name>
</gene>
<dbReference type="Proteomes" id="UP000007460">
    <property type="component" value="Chromosome"/>
</dbReference>
<sequence>MRFFNLFDSHFFNNFLLRYCRIGIAADRRKHIPQISTGKVRGRHAAANFIIPANTRLSARMSFHRRAQIPVKSADIILLDTQPHRIHNANQFFGIGIARPRRRPQRFTCLDKSSFFHKVACCFDFSMGKDRQENSNDHKHQKATHFKSFVFTLIASMVFGHATFAETTDLPRPLVDADFHNIDAMQASLGQKLFYDKILSGNQNISCGTCHHHRFGGSDGLSLGIGEGGVGVGPTRLPGFGDNRIKKRVPRNASALWNIGAKEVRVLFQDGRLSVSDDYENGFNSPAEEWLPNGLDTILAAQAILPMTAQFEMAGNPKENEVAGAAHDRIDAVWPIIAKRVRIIPEYGQLFVDAFDDVETADQVDITHIAKALGAFIGQEWRSHDSPFDAFISGDKTALNASQKRGLDLFYGKANCASCHSGSLLSDHKFYALALPPFGPGRTRRFDPYVRDVGRMGESDDLADAYRFKTPQLRNVALTGPYGHNGAYASLENMVRHHLNPLQMLDEWQPEMAQLPTAEWLQAIDFVVMSDKREMARQRSHLDITPIDLNDREIDDLVAFLHSLTGATALRLPLGVPDTVPSGLPVDK</sequence>
<evidence type="ECO:0000256" key="1">
    <source>
        <dbReference type="ARBA" id="ARBA00004196"/>
    </source>
</evidence>
<dbReference type="GO" id="GO:0020037">
    <property type="term" value="F:heme binding"/>
    <property type="evidence" value="ECO:0007669"/>
    <property type="project" value="InterPro"/>
</dbReference>
<dbReference type="Pfam" id="PF03150">
    <property type="entry name" value="CCP_MauG"/>
    <property type="match status" value="1"/>
</dbReference>
<dbReference type="EC" id="1.11.1.5" evidence="8"/>
<evidence type="ECO:0000256" key="2">
    <source>
        <dbReference type="ARBA" id="ARBA00022617"/>
    </source>
</evidence>